<feature type="topological domain" description="Cytoplasmic" evidence="7">
    <location>
        <begin position="1"/>
        <end position="3"/>
    </location>
</feature>
<keyword evidence="6 7" id="KW-0131">Cell cycle</keyword>
<dbReference type="InterPro" id="IPR007060">
    <property type="entry name" value="FtsL/DivIC"/>
</dbReference>
<keyword evidence="3 7" id="KW-0812">Transmembrane</keyword>
<keyword evidence="9" id="KW-1185">Reference proteome</keyword>
<dbReference type="Proteomes" id="UP001339167">
    <property type="component" value="Unassembled WGS sequence"/>
</dbReference>
<gene>
    <name evidence="7 8" type="primary">ftsB</name>
    <name evidence="8" type="ORF">QWF21_13685</name>
</gene>
<comment type="similarity">
    <text evidence="7">Belongs to the FtsB family.</text>
</comment>
<comment type="subunit">
    <text evidence="7">Part of a complex composed of FtsB, FtsL and FtsQ.</text>
</comment>
<evidence type="ECO:0000256" key="3">
    <source>
        <dbReference type="ARBA" id="ARBA00022692"/>
    </source>
</evidence>
<evidence type="ECO:0000313" key="9">
    <source>
        <dbReference type="Proteomes" id="UP001339167"/>
    </source>
</evidence>
<reference evidence="8 9" key="1">
    <citation type="submission" date="2023-06" db="EMBL/GenBank/DDBJ databases">
        <title>Alkalimonas sp., MEB004 an alkaliphilic bacterium isolated from Lonar Lake, India.</title>
        <authorList>
            <person name="Joshi A."/>
            <person name="Thite S."/>
        </authorList>
    </citation>
    <scope>NUCLEOTIDE SEQUENCE [LARGE SCALE GENOMIC DNA]</scope>
    <source>
        <strain evidence="8 9">MEB004</strain>
    </source>
</reference>
<dbReference type="InterPro" id="IPR023081">
    <property type="entry name" value="Cell_div_FtsB"/>
</dbReference>
<dbReference type="Pfam" id="PF04977">
    <property type="entry name" value="DivIC"/>
    <property type="match status" value="1"/>
</dbReference>
<sequence>MRLLTIAFVLLFVVLQYRLWFGQHSVSDYLQRSHQLEQQQVANEELAKRNRLLLADVDDLRQGLEAIEERARNELGMIRDDEVFFRIVSDNARRTRQLQDVHSHPQQERR</sequence>
<protein>
    <recommendedName>
        <fullName evidence="7">Cell division protein FtsB</fullName>
    </recommendedName>
</protein>
<evidence type="ECO:0000256" key="7">
    <source>
        <dbReference type="HAMAP-Rule" id="MF_00599"/>
    </source>
</evidence>
<accession>A0ABU7JIX8</accession>
<organism evidence="8 9">
    <name type="scientific">Alkalimonas mucilaginosa</name>
    <dbReference type="NCBI Taxonomy" id="3057676"/>
    <lineage>
        <taxon>Bacteria</taxon>
        <taxon>Pseudomonadati</taxon>
        <taxon>Pseudomonadota</taxon>
        <taxon>Gammaproteobacteria</taxon>
        <taxon>Alkalimonas</taxon>
    </lineage>
</organism>
<evidence type="ECO:0000256" key="2">
    <source>
        <dbReference type="ARBA" id="ARBA00022618"/>
    </source>
</evidence>
<name>A0ABU7JIX8_9GAMM</name>
<comment type="caution">
    <text evidence="8">The sequence shown here is derived from an EMBL/GenBank/DDBJ whole genome shotgun (WGS) entry which is preliminary data.</text>
</comment>
<dbReference type="HAMAP" id="MF_00599">
    <property type="entry name" value="FtsB"/>
    <property type="match status" value="1"/>
</dbReference>
<evidence type="ECO:0000313" key="8">
    <source>
        <dbReference type="EMBL" id="MEE2025293.1"/>
    </source>
</evidence>
<keyword evidence="7" id="KW-0997">Cell inner membrane</keyword>
<comment type="function">
    <text evidence="7">Essential cell division protein. May link together the upstream cell division proteins, which are predominantly cytoplasmic, with the downstream cell division proteins, which are predominantly periplasmic.</text>
</comment>
<dbReference type="PANTHER" id="PTHR37485">
    <property type="entry name" value="CELL DIVISION PROTEIN FTSB"/>
    <property type="match status" value="1"/>
</dbReference>
<proteinExistence type="inferred from homology"/>
<evidence type="ECO:0000256" key="1">
    <source>
        <dbReference type="ARBA" id="ARBA00022475"/>
    </source>
</evidence>
<dbReference type="RefSeq" id="WP_330088609.1">
    <property type="nucleotide sequence ID" value="NZ_JAUGZK010000011.1"/>
</dbReference>
<dbReference type="NCBIfam" id="NF002058">
    <property type="entry name" value="PRK00888.1"/>
    <property type="match status" value="1"/>
</dbReference>
<dbReference type="PANTHER" id="PTHR37485:SF1">
    <property type="entry name" value="CELL DIVISION PROTEIN FTSB"/>
    <property type="match status" value="1"/>
</dbReference>
<keyword evidence="2 7" id="KW-0132">Cell division</keyword>
<evidence type="ECO:0000256" key="6">
    <source>
        <dbReference type="ARBA" id="ARBA00023306"/>
    </source>
</evidence>
<evidence type="ECO:0000256" key="5">
    <source>
        <dbReference type="ARBA" id="ARBA00023136"/>
    </source>
</evidence>
<dbReference type="EMBL" id="JAUGZK010000011">
    <property type="protein sequence ID" value="MEE2025293.1"/>
    <property type="molecule type" value="Genomic_DNA"/>
</dbReference>
<keyword evidence="1 7" id="KW-1003">Cell membrane</keyword>
<keyword evidence="4 7" id="KW-1133">Transmembrane helix</keyword>
<comment type="subcellular location">
    <subcellularLocation>
        <location evidence="7">Cell inner membrane</location>
        <topology evidence="7">Single-pass type II membrane protein</topology>
    </subcellularLocation>
    <text evidence="7">Localizes to the division septum.</text>
</comment>
<keyword evidence="5 7" id="KW-0472">Membrane</keyword>
<evidence type="ECO:0000256" key="4">
    <source>
        <dbReference type="ARBA" id="ARBA00022989"/>
    </source>
</evidence>
<dbReference type="GO" id="GO:0051301">
    <property type="term" value="P:cell division"/>
    <property type="evidence" value="ECO:0007669"/>
    <property type="project" value="UniProtKB-KW"/>
</dbReference>
<feature type="topological domain" description="Periplasmic" evidence="7">
    <location>
        <begin position="22"/>
        <end position="110"/>
    </location>
</feature>